<gene>
    <name evidence="2" type="ORF">D3869_29330</name>
</gene>
<dbReference type="Proteomes" id="UP000298693">
    <property type="component" value="Plasmid p3"/>
</dbReference>
<name>A0A4D8RRN6_AZOBR</name>
<evidence type="ECO:0000313" key="3">
    <source>
        <dbReference type="Proteomes" id="UP000298693"/>
    </source>
</evidence>
<dbReference type="AlphaFoldDB" id="A0A4D8RRN6"/>
<geneLocation type="plasmid" evidence="2">
    <name>p3</name>
</geneLocation>
<evidence type="ECO:0000313" key="2">
    <source>
        <dbReference type="EMBL" id="QCO19362.1"/>
    </source>
</evidence>
<feature type="region of interest" description="Disordered" evidence="1">
    <location>
        <begin position="37"/>
        <end position="61"/>
    </location>
</feature>
<protein>
    <submittedName>
        <fullName evidence="2">Uncharacterized protein</fullName>
    </submittedName>
</protein>
<evidence type="ECO:0000256" key="1">
    <source>
        <dbReference type="SAM" id="MobiDB-lite"/>
    </source>
</evidence>
<dbReference type="RefSeq" id="WP_137143208.1">
    <property type="nucleotide sequence ID" value="NZ_CP032349.1"/>
</dbReference>
<dbReference type="EMBL" id="CP032349">
    <property type="protein sequence ID" value="QCO19362.1"/>
    <property type="molecule type" value="Genomic_DNA"/>
</dbReference>
<reference evidence="2 3" key="1">
    <citation type="submission" date="2018-09" db="EMBL/GenBank/DDBJ databases">
        <title>Whole genome based analysis of evolution and adaptive divergence in Indian and Brazilian strains of Azospirillum brasilense.</title>
        <authorList>
            <person name="Singh C."/>
            <person name="Tripathi A.K."/>
        </authorList>
    </citation>
    <scope>NUCLEOTIDE SEQUENCE [LARGE SCALE GENOMIC DNA]</scope>
    <source>
        <strain evidence="2 3">MTCC4039</strain>
        <plasmid evidence="2 3">p3</plasmid>
    </source>
</reference>
<organism evidence="2 3">
    <name type="scientific">Azospirillum brasilense</name>
    <dbReference type="NCBI Taxonomy" id="192"/>
    <lineage>
        <taxon>Bacteria</taxon>
        <taxon>Pseudomonadati</taxon>
        <taxon>Pseudomonadota</taxon>
        <taxon>Alphaproteobacteria</taxon>
        <taxon>Rhodospirillales</taxon>
        <taxon>Azospirillaceae</taxon>
        <taxon>Azospirillum</taxon>
    </lineage>
</organism>
<keyword evidence="2" id="KW-0614">Plasmid</keyword>
<accession>A0A4D8RRN6</accession>
<proteinExistence type="predicted"/>
<sequence length="61" mass="6848">MMIIRIPFDVSLTFEPRRIVEANVVFGRDQAASEVAHAGVHRRERAKPLDGAAIHAQPRSR</sequence>